<dbReference type="GO" id="GO:0000184">
    <property type="term" value="P:nuclear-transcribed mRNA catabolic process, nonsense-mediated decay"/>
    <property type="evidence" value="ECO:0007669"/>
    <property type="project" value="UniProtKB-KW"/>
</dbReference>
<dbReference type="PANTHER" id="PTHR15696">
    <property type="entry name" value="SMG-7 SUPPRESSOR WITH MORPHOLOGICAL EFFECT ON GENITALIA PROTEIN 7"/>
    <property type="match status" value="1"/>
</dbReference>
<dbReference type="GO" id="GO:0070034">
    <property type="term" value="F:telomerase RNA binding"/>
    <property type="evidence" value="ECO:0007669"/>
    <property type="project" value="TreeGrafter"/>
</dbReference>
<dbReference type="SUPFAM" id="SSF48452">
    <property type="entry name" value="TPR-like"/>
    <property type="match status" value="1"/>
</dbReference>
<feature type="compositionally biased region" description="Basic and acidic residues" evidence="6">
    <location>
        <begin position="18"/>
        <end position="63"/>
    </location>
</feature>
<dbReference type="Proteomes" id="UP001487740">
    <property type="component" value="Unassembled WGS sequence"/>
</dbReference>
<feature type="compositionally biased region" description="Basic and acidic residues" evidence="6">
    <location>
        <begin position="420"/>
        <end position="439"/>
    </location>
</feature>
<evidence type="ECO:0000256" key="4">
    <source>
        <dbReference type="ARBA" id="ARBA00023161"/>
    </source>
</evidence>
<dbReference type="Pfam" id="PF10374">
    <property type="entry name" value="EST1"/>
    <property type="match status" value="1"/>
</dbReference>
<feature type="compositionally biased region" description="Basic and acidic residues" evidence="6">
    <location>
        <begin position="334"/>
        <end position="354"/>
    </location>
</feature>
<evidence type="ECO:0000256" key="2">
    <source>
        <dbReference type="ARBA" id="ARBA00004496"/>
    </source>
</evidence>
<reference evidence="8 9" key="1">
    <citation type="submission" date="2023-03" db="EMBL/GenBank/DDBJ databases">
        <title>High-quality genome of Scylla paramamosain provides insights in environmental adaptation.</title>
        <authorList>
            <person name="Zhang L."/>
        </authorList>
    </citation>
    <scope>NUCLEOTIDE SEQUENCE [LARGE SCALE GENOMIC DNA]</scope>
    <source>
        <strain evidence="8">LZ_2023a</strain>
        <tissue evidence="8">Muscle</tissue>
    </source>
</reference>
<feature type="compositionally biased region" description="Basic and acidic residues" evidence="6">
    <location>
        <begin position="180"/>
        <end position="201"/>
    </location>
</feature>
<proteinExistence type="predicted"/>
<feature type="compositionally biased region" description="Polar residues" evidence="6">
    <location>
        <begin position="409"/>
        <end position="418"/>
    </location>
</feature>
<feature type="compositionally biased region" description="Basic and acidic residues" evidence="6">
    <location>
        <begin position="561"/>
        <end position="575"/>
    </location>
</feature>
<feature type="compositionally biased region" description="Basic and acidic residues" evidence="6">
    <location>
        <begin position="381"/>
        <end position="390"/>
    </location>
</feature>
<dbReference type="GO" id="GO:0042162">
    <property type="term" value="F:telomeric DNA binding"/>
    <property type="evidence" value="ECO:0007669"/>
    <property type="project" value="TreeGrafter"/>
</dbReference>
<feature type="compositionally biased region" description="Basic and acidic residues" evidence="6">
    <location>
        <begin position="107"/>
        <end position="129"/>
    </location>
</feature>
<feature type="region of interest" description="Disordered" evidence="6">
    <location>
        <begin position="530"/>
        <end position="549"/>
    </location>
</feature>
<feature type="compositionally biased region" description="Basic and acidic residues" evidence="6">
    <location>
        <begin position="539"/>
        <end position="549"/>
    </location>
</feature>
<dbReference type="SMART" id="SM00670">
    <property type="entry name" value="PINc"/>
    <property type="match status" value="1"/>
</dbReference>
<feature type="compositionally biased region" description="Polar residues" evidence="6">
    <location>
        <begin position="475"/>
        <end position="486"/>
    </location>
</feature>
<accession>A0AAW0TWN9</accession>
<dbReference type="EMBL" id="JARAKH010000024">
    <property type="protein sequence ID" value="KAK8391012.1"/>
    <property type="molecule type" value="Genomic_DNA"/>
</dbReference>
<comment type="subcellular location">
    <subcellularLocation>
        <location evidence="2">Cytoplasm</location>
    </subcellularLocation>
    <subcellularLocation>
        <location evidence="1">Nucleus</location>
    </subcellularLocation>
</comment>
<evidence type="ECO:0000259" key="7">
    <source>
        <dbReference type="SMART" id="SM00670"/>
    </source>
</evidence>
<dbReference type="Pfam" id="PF13638">
    <property type="entry name" value="PIN_4"/>
    <property type="match status" value="1"/>
</dbReference>
<dbReference type="InterPro" id="IPR019458">
    <property type="entry name" value="Est1-like_N"/>
</dbReference>
<keyword evidence="4" id="KW-0866">Nonsense-mediated mRNA decay</keyword>
<evidence type="ECO:0000313" key="8">
    <source>
        <dbReference type="EMBL" id="KAK8391012.1"/>
    </source>
</evidence>
<dbReference type="Gene3D" id="3.40.50.1010">
    <property type="entry name" value="5'-nuclease"/>
    <property type="match status" value="1"/>
</dbReference>
<dbReference type="InterPro" id="IPR002716">
    <property type="entry name" value="PIN_dom"/>
</dbReference>
<feature type="compositionally biased region" description="Basic and acidic residues" evidence="6">
    <location>
        <begin position="288"/>
        <end position="299"/>
    </location>
</feature>
<feature type="compositionally biased region" description="Gly residues" evidence="6">
    <location>
        <begin position="642"/>
        <end position="651"/>
    </location>
</feature>
<feature type="compositionally biased region" description="Basic and acidic residues" evidence="6">
    <location>
        <begin position="75"/>
        <end position="89"/>
    </location>
</feature>
<gene>
    <name evidence="8" type="ORF">O3P69_016989</name>
</gene>
<feature type="region of interest" description="Disordered" evidence="6">
    <location>
        <begin position="1"/>
        <end position="521"/>
    </location>
</feature>
<evidence type="ECO:0000256" key="3">
    <source>
        <dbReference type="ARBA" id="ARBA00022490"/>
    </source>
</evidence>
<comment type="caution">
    <text evidence="8">The sequence shown here is derived from an EMBL/GenBank/DDBJ whole genome shotgun (WGS) entry which is preliminary data.</text>
</comment>
<feature type="compositionally biased region" description="Basic and acidic residues" evidence="6">
    <location>
        <begin position="239"/>
        <end position="251"/>
    </location>
</feature>
<dbReference type="GO" id="GO:0005697">
    <property type="term" value="C:telomerase holoenzyme complex"/>
    <property type="evidence" value="ECO:0007669"/>
    <property type="project" value="TreeGrafter"/>
</dbReference>
<feature type="compositionally biased region" description="Basic and acidic residues" evidence="6">
    <location>
        <begin position="138"/>
        <end position="149"/>
    </location>
</feature>
<dbReference type="InterPro" id="IPR011990">
    <property type="entry name" value="TPR-like_helical_dom_sf"/>
</dbReference>
<feature type="region of interest" description="Disordered" evidence="6">
    <location>
        <begin position="556"/>
        <end position="602"/>
    </location>
</feature>
<dbReference type="InterPro" id="IPR029060">
    <property type="entry name" value="PIN-like_dom_sf"/>
</dbReference>
<dbReference type="GO" id="GO:0005737">
    <property type="term" value="C:cytoplasm"/>
    <property type="evidence" value="ECO:0007669"/>
    <property type="project" value="UniProtKB-SubCell"/>
</dbReference>
<dbReference type="PANTHER" id="PTHR15696:SF0">
    <property type="entry name" value="TELOMERASE-BINDING PROTEIN EST1A"/>
    <property type="match status" value="1"/>
</dbReference>
<dbReference type="InterPro" id="IPR045153">
    <property type="entry name" value="Est1/Ebs1-like"/>
</dbReference>
<feature type="compositionally biased region" description="Low complexity" evidence="6">
    <location>
        <begin position="1090"/>
        <end position="1103"/>
    </location>
</feature>
<feature type="compositionally biased region" description="Low complexity" evidence="6">
    <location>
        <begin position="1273"/>
        <end position="1283"/>
    </location>
</feature>
<evidence type="ECO:0000256" key="6">
    <source>
        <dbReference type="SAM" id="MobiDB-lite"/>
    </source>
</evidence>
<protein>
    <recommendedName>
        <fullName evidence="7">PIN domain-containing protein</fullName>
    </recommendedName>
</protein>
<dbReference type="Pfam" id="PF10373">
    <property type="entry name" value="EST1_DNA_bind"/>
    <property type="match status" value="1"/>
</dbReference>
<dbReference type="FunFam" id="3.40.50.1010:FF:000047">
    <property type="entry name" value="Blast:Telomerase-binding protein EST1A"/>
    <property type="match status" value="1"/>
</dbReference>
<feature type="region of interest" description="Disordered" evidence="6">
    <location>
        <begin position="1265"/>
        <end position="1312"/>
    </location>
</feature>
<organism evidence="8 9">
    <name type="scientific">Scylla paramamosain</name>
    <name type="common">Mud crab</name>
    <dbReference type="NCBI Taxonomy" id="85552"/>
    <lineage>
        <taxon>Eukaryota</taxon>
        <taxon>Metazoa</taxon>
        <taxon>Ecdysozoa</taxon>
        <taxon>Arthropoda</taxon>
        <taxon>Crustacea</taxon>
        <taxon>Multicrustacea</taxon>
        <taxon>Malacostraca</taxon>
        <taxon>Eumalacostraca</taxon>
        <taxon>Eucarida</taxon>
        <taxon>Decapoda</taxon>
        <taxon>Pleocyemata</taxon>
        <taxon>Brachyura</taxon>
        <taxon>Eubrachyura</taxon>
        <taxon>Portunoidea</taxon>
        <taxon>Portunidae</taxon>
        <taxon>Portuninae</taxon>
        <taxon>Scylla</taxon>
    </lineage>
</organism>
<keyword evidence="3" id="KW-0963">Cytoplasm</keyword>
<evidence type="ECO:0000256" key="5">
    <source>
        <dbReference type="ARBA" id="ARBA00023242"/>
    </source>
</evidence>
<feature type="compositionally biased region" description="Basic and acidic residues" evidence="6">
    <location>
        <begin position="218"/>
        <end position="231"/>
    </location>
</feature>
<evidence type="ECO:0000313" key="9">
    <source>
        <dbReference type="Proteomes" id="UP001487740"/>
    </source>
</evidence>
<feature type="region of interest" description="Disordered" evidence="6">
    <location>
        <begin position="1079"/>
        <end position="1103"/>
    </location>
</feature>
<feature type="region of interest" description="Disordered" evidence="6">
    <location>
        <begin position="630"/>
        <end position="659"/>
    </location>
</feature>
<sequence length="1522" mass="170634">MERSHSQSDNYVASNMRPTKENRHPQPARHSKETDPVPKSVTENKESKAEERIVSATTDDRASGRKNPNTSNYMHQEHSEKSSGEKMRPDNPVGRLFGKSLVIQNEKNAHERKPARREERRRGKPEKQPGTEAAARPHSTEKQFAERPSSHHIKSSAAHQGRLRNNKNNKDYYAWVPEIVDAKSDQKTSPEKPNTKGEKSRFGKPLLTTETTPQNDQPRGRASEKVAEGEGKPGGPRHNNKDKFEGTKPDNSKGNYEQPYSKKEESRGSKWTQKIQDKADSETLPDIESLKLYDSDSKSVQELAAKVDQLVCSKNMGKSPSSKKKGRGWSDYQVETKDYLHADNKKGTLLDDHTSISTSESLEKGKTGNKSEGKVSPVSTARKENNEKTPRAKSYLSARESRKKRGNSKTHSPGNLPSSLREELKIEASANRDSHERVTHLSQKSESNSSEHGKPQQGRGGSEPPISKKTEETPPHSQKGTVTLKNKSPRYNKPSGSLHGEKFASSKYDSEDDMMLHDADDDWGKEVDHDMTWCNQPEGKGRLQSWEDEKLSWRNRRVKHHSEGEEPRQRVDSPGRRGGLIQLPTTSSTESSVPEPTVPRQAATPSTVIQKHLYNPNNPSKPVAVVPSARDLPVSRETQRGGSWGSSGEGVSGSSFQQGGQVNEYHMEGSSTKVDPSLLYSISKGEMDISYYVSSNQLPVEFRRIMDIRMHLQGCYRQLLVSDIRLCQEKNIEGGLWKSLYYIIIEKLREYINRDASLKERSLATLLMLVEEGLRYLQDLLDALQREYGFTLEDYLEEEGEVRGRVRMALLSAQKLLLSLGDLARYREQYNASPNYNIAKKWYQMALQVYPRNGRPFNQLAIIAFSQKRPLDVVYYYIRSLTASNPIMSARDALVAMFDDIRKRYVSVQQSEPHPEGTRSSLGRSLSHEGLRQELWIRPDSGVTNCRTLSHSNNEESSDKDDDLKKMPVEQLMKQFLASYLHCHGMLFSGVGLDGFRDCCFNMLQEFSVLLRASPPRLSTSHLLQIMAINMYAITNTELKDARVEDSGYRSAAQELALVLAQEMMGQLVRVVVEMMPQHVHHHPPPSPTSPASATTASSSPPDAADAFRLFSPTLEHFMPPLKAWCDWLLYHSPVWNPPPPVARDYSVDGEDTWASVAELATILRGFGTPDVTLTQSTSGSSASPGDLVPLRLTEDTFLRGYEPLLSAHASIFFAPSTALTGRARDWARVARLQTCLCQFLCGVDPPVLRLQKTDRGDVLVSVVDTSPPPSPAAAKGSFSGSDVEVEESLSESETSECGEEEQELEGGMEEDGLSSTVKLLKRRKKMLERKHRQQKRLHSLLEGSVTLEMEVRPRYLVPDTNCFIEHLDVVQDLAVGPYTVMVPLVVLNELDGLSRDAVVAKYRSVGHAVRVREGAATALHYLRTSRPQSIKCVTSQGSVLSSTLFTSEMDLPDATNDDKILSCCVHFCSDSTQRRPIRAGVRRLYREVVLLTEDRNLRVKAHARDVPVRDLLDFARWAGVR</sequence>
<feature type="compositionally biased region" description="Acidic residues" evidence="6">
    <location>
        <begin position="1284"/>
        <end position="1312"/>
    </location>
</feature>
<name>A0AAW0TWN9_SCYPA</name>
<keyword evidence="9" id="KW-1185">Reference proteome</keyword>
<feature type="compositionally biased region" description="Low complexity" evidence="6">
    <location>
        <begin position="584"/>
        <end position="599"/>
    </location>
</feature>
<evidence type="ECO:0000256" key="1">
    <source>
        <dbReference type="ARBA" id="ARBA00004123"/>
    </source>
</evidence>
<dbReference type="SUPFAM" id="SSF88723">
    <property type="entry name" value="PIN domain-like"/>
    <property type="match status" value="1"/>
</dbReference>
<dbReference type="InterPro" id="IPR018834">
    <property type="entry name" value="DNA/RNA-bd_Est1-type"/>
</dbReference>
<dbReference type="Gene3D" id="1.25.40.10">
    <property type="entry name" value="Tetratricopeptide repeat domain"/>
    <property type="match status" value="1"/>
</dbReference>
<feature type="compositionally biased region" description="Polar residues" evidence="6">
    <location>
        <begin position="208"/>
        <end position="217"/>
    </location>
</feature>
<feature type="domain" description="PIN" evidence="7">
    <location>
        <begin position="1355"/>
        <end position="1500"/>
    </location>
</feature>
<keyword evidence="5" id="KW-0539">Nucleus</keyword>
<feature type="compositionally biased region" description="Basic and acidic residues" evidence="6">
    <location>
        <begin position="361"/>
        <end position="373"/>
    </location>
</feature>
<dbReference type="CDD" id="cd09885">
    <property type="entry name" value="PIN_Smg6-like"/>
    <property type="match status" value="1"/>
</dbReference>
<feature type="compositionally biased region" description="Polar residues" evidence="6">
    <location>
        <begin position="7"/>
        <end position="17"/>
    </location>
</feature>